<evidence type="ECO:0000313" key="2">
    <source>
        <dbReference type="EMBL" id="MBU3843249.1"/>
    </source>
</evidence>
<sequence>MKFQGKNFFLEYAEHSEEWTKATLTREEFEDFREKEEKLKKVTAENRDKDLEITRLENIITKIKTEVETFKNEQTLLKSELEKKISLLENQNKILTSQNENLLRINRERSNAERKLYPKKLHNGYIVLHQESYNKIFSFKVRGDMRGTFKNYSYNLLLYKYRLETPYLCNIELDSVKKLIIQDLKKYYHLEYLKELPRSAGFFEQIDFEKLLLNLKISTSERFYFIEFSSNVLIKEKES</sequence>
<keyword evidence="1" id="KW-0175">Coiled coil</keyword>
<proteinExistence type="predicted"/>
<dbReference type="Proteomes" id="UP000724657">
    <property type="component" value="Unassembled WGS sequence"/>
</dbReference>
<organism evidence="2 3">
    <name type="scientific">Candidatus Fusobacterium pullicola</name>
    <dbReference type="NCBI Taxonomy" id="2838601"/>
    <lineage>
        <taxon>Bacteria</taxon>
        <taxon>Fusobacteriati</taxon>
        <taxon>Fusobacteriota</taxon>
        <taxon>Fusobacteriia</taxon>
        <taxon>Fusobacteriales</taxon>
        <taxon>Fusobacteriaceae</taxon>
        <taxon>Fusobacterium</taxon>
    </lineage>
</organism>
<dbReference type="AlphaFoldDB" id="A0A9E2NXT0"/>
<comment type="caution">
    <text evidence="2">The sequence shown here is derived from an EMBL/GenBank/DDBJ whole genome shotgun (WGS) entry which is preliminary data.</text>
</comment>
<accession>A0A9E2NXT0</accession>
<name>A0A9E2NXT0_9FUSO</name>
<evidence type="ECO:0000256" key="1">
    <source>
        <dbReference type="SAM" id="Coils"/>
    </source>
</evidence>
<reference evidence="2" key="1">
    <citation type="journal article" date="2021" name="PeerJ">
        <title>Extensive microbial diversity within the chicken gut microbiome revealed by metagenomics and culture.</title>
        <authorList>
            <person name="Gilroy R."/>
            <person name="Ravi A."/>
            <person name="Getino M."/>
            <person name="Pursley I."/>
            <person name="Horton D.L."/>
            <person name="Alikhan N.F."/>
            <person name="Baker D."/>
            <person name="Gharbi K."/>
            <person name="Hall N."/>
            <person name="Watson M."/>
            <person name="Adriaenssens E.M."/>
            <person name="Foster-Nyarko E."/>
            <person name="Jarju S."/>
            <person name="Secka A."/>
            <person name="Antonio M."/>
            <person name="Oren A."/>
            <person name="Chaudhuri R.R."/>
            <person name="La Ragione R."/>
            <person name="Hildebrand F."/>
            <person name="Pallen M.J."/>
        </authorList>
    </citation>
    <scope>NUCLEOTIDE SEQUENCE</scope>
    <source>
        <strain evidence="2">A6-441</strain>
    </source>
</reference>
<reference evidence="2" key="2">
    <citation type="submission" date="2021-04" db="EMBL/GenBank/DDBJ databases">
        <authorList>
            <person name="Gilroy R."/>
        </authorList>
    </citation>
    <scope>NUCLEOTIDE SEQUENCE</scope>
    <source>
        <strain evidence="2">A6-441</strain>
    </source>
</reference>
<protein>
    <submittedName>
        <fullName evidence="2">Uncharacterized protein</fullName>
    </submittedName>
</protein>
<feature type="coiled-coil region" evidence="1">
    <location>
        <begin position="32"/>
        <end position="115"/>
    </location>
</feature>
<dbReference type="EMBL" id="JAHLFN010000087">
    <property type="protein sequence ID" value="MBU3843249.1"/>
    <property type="molecule type" value="Genomic_DNA"/>
</dbReference>
<gene>
    <name evidence="2" type="ORF">IAA47_09775</name>
</gene>
<evidence type="ECO:0000313" key="3">
    <source>
        <dbReference type="Proteomes" id="UP000724657"/>
    </source>
</evidence>